<dbReference type="EMBL" id="JABSTQ010010578">
    <property type="protein sequence ID" value="KAG0419778.1"/>
    <property type="molecule type" value="Genomic_DNA"/>
</dbReference>
<accession>A0AC60PI84</accession>
<name>A0AC60PI84_IXOPE</name>
<organism evidence="1 2">
    <name type="scientific">Ixodes persulcatus</name>
    <name type="common">Taiga tick</name>
    <dbReference type="NCBI Taxonomy" id="34615"/>
    <lineage>
        <taxon>Eukaryota</taxon>
        <taxon>Metazoa</taxon>
        <taxon>Ecdysozoa</taxon>
        <taxon>Arthropoda</taxon>
        <taxon>Chelicerata</taxon>
        <taxon>Arachnida</taxon>
        <taxon>Acari</taxon>
        <taxon>Parasitiformes</taxon>
        <taxon>Ixodida</taxon>
        <taxon>Ixodoidea</taxon>
        <taxon>Ixodidae</taxon>
        <taxon>Ixodinae</taxon>
        <taxon>Ixodes</taxon>
    </lineage>
</organism>
<reference evidence="1 2" key="1">
    <citation type="journal article" date="2020" name="Cell">
        <title>Large-Scale Comparative Analyses of Tick Genomes Elucidate Their Genetic Diversity and Vector Capacities.</title>
        <authorList>
            <consortium name="Tick Genome and Microbiome Consortium (TIGMIC)"/>
            <person name="Jia N."/>
            <person name="Wang J."/>
            <person name="Shi W."/>
            <person name="Du L."/>
            <person name="Sun Y."/>
            <person name="Zhan W."/>
            <person name="Jiang J.F."/>
            <person name="Wang Q."/>
            <person name="Zhang B."/>
            <person name="Ji P."/>
            <person name="Bell-Sakyi L."/>
            <person name="Cui X.M."/>
            <person name="Yuan T.T."/>
            <person name="Jiang B.G."/>
            <person name="Yang W.F."/>
            <person name="Lam T.T."/>
            <person name="Chang Q.C."/>
            <person name="Ding S.J."/>
            <person name="Wang X.J."/>
            <person name="Zhu J.G."/>
            <person name="Ruan X.D."/>
            <person name="Zhao L."/>
            <person name="Wei J.T."/>
            <person name="Ye R.Z."/>
            <person name="Que T.C."/>
            <person name="Du C.H."/>
            <person name="Zhou Y.H."/>
            <person name="Cheng J.X."/>
            <person name="Dai P.F."/>
            <person name="Guo W.B."/>
            <person name="Han X.H."/>
            <person name="Huang E.J."/>
            <person name="Li L.F."/>
            <person name="Wei W."/>
            <person name="Gao Y.C."/>
            <person name="Liu J.Z."/>
            <person name="Shao H.Z."/>
            <person name="Wang X."/>
            <person name="Wang C.C."/>
            <person name="Yang T.C."/>
            <person name="Huo Q.B."/>
            <person name="Li W."/>
            <person name="Chen H.Y."/>
            <person name="Chen S.E."/>
            <person name="Zhou L.G."/>
            <person name="Ni X.B."/>
            <person name="Tian J.H."/>
            <person name="Sheng Y."/>
            <person name="Liu T."/>
            <person name="Pan Y.S."/>
            <person name="Xia L.Y."/>
            <person name="Li J."/>
            <person name="Zhao F."/>
            <person name="Cao W.C."/>
        </authorList>
    </citation>
    <scope>NUCLEOTIDE SEQUENCE [LARGE SCALE GENOMIC DNA]</scope>
    <source>
        <strain evidence="1">Iper-2018</strain>
    </source>
</reference>
<dbReference type="Proteomes" id="UP000805193">
    <property type="component" value="Unassembled WGS sequence"/>
</dbReference>
<protein>
    <submittedName>
        <fullName evidence="1">Uncharacterized protein</fullName>
    </submittedName>
</protein>
<comment type="caution">
    <text evidence="1">The sequence shown here is derived from an EMBL/GenBank/DDBJ whole genome shotgun (WGS) entry which is preliminary data.</text>
</comment>
<evidence type="ECO:0000313" key="1">
    <source>
        <dbReference type="EMBL" id="KAG0419778.1"/>
    </source>
</evidence>
<feature type="non-terminal residue" evidence="1">
    <location>
        <position position="250"/>
    </location>
</feature>
<proteinExistence type="predicted"/>
<sequence>MRRSGLDGHVSSKDGRARAFLKWLRSAELGRVATLESARAGTGSGAAAPSSYRQPPCCKLTPELLGAKPNTYVFTKSLAESIVAEHGRGLPLVIVRPSIVSASWREPFPGWVEGLHGGNFLVASGVSGVLTTLVANRNAVMDLVPVDIVASTLIVAACQAAPGERNTSRQQLREEPAVYNCTSGATNKVLYGEAARLTTVQARRYPSNLPFGRPGVAVTMSPTYQAVAVFVFNYLPALIFDLMRQGNGKN</sequence>
<evidence type="ECO:0000313" key="2">
    <source>
        <dbReference type="Proteomes" id="UP000805193"/>
    </source>
</evidence>
<keyword evidence="2" id="KW-1185">Reference proteome</keyword>
<gene>
    <name evidence="1" type="ORF">HPB47_003882</name>
</gene>